<organism evidence="2 3">
    <name type="scientific">Myroides albus</name>
    <dbReference type="NCBI Taxonomy" id="2562892"/>
    <lineage>
        <taxon>Bacteria</taxon>
        <taxon>Pseudomonadati</taxon>
        <taxon>Bacteroidota</taxon>
        <taxon>Flavobacteriia</taxon>
        <taxon>Flavobacteriales</taxon>
        <taxon>Flavobacteriaceae</taxon>
        <taxon>Myroides</taxon>
    </lineage>
</organism>
<proteinExistence type="predicted"/>
<reference evidence="2 3" key="1">
    <citation type="submission" date="2019-11" db="EMBL/GenBank/DDBJ databases">
        <title>Genome of Strain BIT-d1.</title>
        <authorList>
            <person name="Yang Y."/>
        </authorList>
    </citation>
    <scope>NUCLEOTIDE SEQUENCE [LARGE SCALE GENOMIC DNA]</scope>
    <source>
        <strain evidence="2 3">BIT-d1</strain>
    </source>
</reference>
<gene>
    <name evidence="2" type="ORF">GJV76_10145</name>
</gene>
<comment type="caution">
    <text evidence="2">The sequence shown here is derived from an EMBL/GenBank/DDBJ whole genome shotgun (WGS) entry which is preliminary data.</text>
</comment>
<evidence type="ECO:0008006" key="4">
    <source>
        <dbReference type="Google" id="ProtNLM"/>
    </source>
</evidence>
<dbReference type="EMBL" id="WMJX01000020">
    <property type="protein sequence ID" value="MTG98480.1"/>
    <property type="molecule type" value="Genomic_DNA"/>
</dbReference>
<accession>A0A6I3LMC9</accession>
<dbReference type="AlphaFoldDB" id="A0A6I3LMC9"/>
<feature type="transmembrane region" description="Helical" evidence="1">
    <location>
        <begin position="92"/>
        <end position="114"/>
    </location>
</feature>
<dbReference type="OrthoDB" id="766141at2"/>
<dbReference type="Proteomes" id="UP000438760">
    <property type="component" value="Unassembled WGS sequence"/>
</dbReference>
<keyword evidence="3" id="KW-1185">Reference proteome</keyword>
<keyword evidence="1" id="KW-0472">Membrane</keyword>
<evidence type="ECO:0000313" key="2">
    <source>
        <dbReference type="EMBL" id="MTG98480.1"/>
    </source>
</evidence>
<name>A0A6I3LMC9_9FLAO</name>
<dbReference type="RefSeq" id="WP_155092505.1">
    <property type="nucleotide sequence ID" value="NZ_CP102754.1"/>
</dbReference>
<evidence type="ECO:0000256" key="1">
    <source>
        <dbReference type="SAM" id="Phobius"/>
    </source>
</evidence>
<sequence>MIIIKEARDKYFSTLERVTTTGTFTCPECQKTHRMQIEAICTVEHIVYVPIYAHQKKVIVRCPVCDTMFAPAYFPTASREVISRLEKKSYRWYHFLLSGFTILFVLIFVIGMWIGNRQENDYKRDQIAILETGDVVFYELENGDRSAMYVTEVAGDTLYVRQNRKSVQKGDVFLIDEPMYYTEKVTLFSRTKLEELFAEDKVYKIYKSTTTIEFNPEIFENIDQ</sequence>
<evidence type="ECO:0000313" key="3">
    <source>
        <dbReference type="Proteomes" id="UP000438760"/>
    </source>
</evidence>
<protein>
    <recommendedName>
        <fullName evidence="4">Zinc-ribbon 15 domain-containing protein</fullName>
    </recommendedName>
</protein>
<keyword evidence="1" id="KW-1133">Transmembrane helix</keyword>
<keyword evidence="1" id="KW-0812">Transmembrane</keyword>